<organism evidence="2 3">
    <name type="scientific">Marine Group III euryarchaeote CG-Bathy1</name>
    <dbReference type="NCBI Taxonomy" id="1889001"/>
    <lineage>
        <taxon>Archaea</taxon>
        <taxon>Methanobacteriati</taxon>
        <taxon>Thermoplasmatota</taxon>
        <taxon>Thermoplasmata</taxon>
        <taxon>Candidatus Thermoprofundales</taxon>
    </lineage>
</organism>
<dbReference type="SUPFAM" id="SSF69336">
    <property type="entry name" value="Alpha subunit of glutamate synthase, C-terminal domain"/>
    <property type="match status" value="1"/>
</dbReference>
<dbReference type="PROSITE" id="PS51278">
    <property type="entry name" value="GATASE_TYPE_2"/>
    <property type="match status" value="1"/>
</dbReference>
<feature type="domain" description="Glutamine amidotransferase type-2" evidence="1">
    <location>
        <begin position="17"/>
        <end position="403"/>
    </location>
</feature>
<comment type="caution">
    <text evidence="2">The sequence shown here is derived from an EMBL/GenBank/DDBJ whole genome shotgun (WGS) entry which is preliminary data.</text>
</comment>
<dbReference type="GO" id="GO:0016491">
    <property type="term" value="F:oxidoreductase activity"/>
    <property type="evidence" value="ECO:0007669"/>
    <property type="project" value="InterPro"/>
</dbReference>
<dbReference type="Proteomes" id="UP000183815">
    <property type="component" value="Unassembled WGS sequence"/>
</dbReference>
<dbReference type="InterPro" id="IPR036485">
    <property type="entry name" value="Glu_synth_asu_C_sf"/>
</dbReference>
<dbReference type="Gene3D" id="3.60.20.10">
    <property type="entry name" value="Glutamine Phosphoribosylpyrophosphate, subunit 1, domain 1"/>
    <property type="match status" value="1"/>
</dbReference>
<dbReference type="InterPro" id="IPR029055">
    <property type="entry name" value="Ntn_hydrolases_N"/>
</dbReference>
<protein>
    <recommendedName>
        <fullName evidence="1">Glutamine amidotransferase type-2 domain-containing protein</fullName>
    </recommendedName>
</protein>
<sequence length="839" mass="93132">MKSSSDCPTERAAEGGCGVIGFASTVQVAGKHLLESLSQMRNRGNGKGGGIAAVDLDPSQFGVTKDILENNYLLAIAYLDISVRNEIESILEENYFIDHIHEIGIIDDYKSIEGLDVRPPDAVVYFVRPRETMLAELSKSFLPPHGVPPTEREMEDEFVFQVSFKINTEFYAGERGTLAFVLSHGRNLLVLKMVGYADDVIRYYKLEDLKAHIWIGHHRYPTKGKVWHPGGAHPFIGLNEALVHNGDFANYEAVCDYLEQRNLFPLFQTDTEVSAQVFDLHHRLYGYPLELVIESLAPTTERDFILLPKEKQEVYHQIQTTHIHGSPDGPWFFIIAQSLPEASRLIGITDTSMLRPQVFAIQEGEESIVFSASEKQVIDAALSSLSEEDQRFWPRADKYWNARGGSHTDGGAFIFSIVDGEDGKELICNNKFGEQISTKDLPLSHTSQIHDSTYSGISLSDYNSHHEIFDIFTLSILDWNYNHLKGFIKEIGDWSSENRGDAILLLSKMIDRVYPTGNIRRSSLLSLCDSRLDEIFSSISTNPCDSYVSNKALDDSSPDTRTVTINADDYEIEGPSSLALELVRLTSEGWHNFVIYNCKGHRFIANGFGPETEEVSIDVYGSSGDYLASGLDGARLVVHGNGQDQLGQILKSGTLVVHGDVGQTFMYGAKGGNCFILGNAAGRPLINSVGKPRVVINGTSLDYLAESFMAGDPLHDGGFIILNGIEFDEKGVLQDLPTPYPGGNLFSLASGGAIYVRDSQELVTEDQLNGGEFAELTDADWAEMEPLLRQNEIEFGIPLEKLLEVDGIQRPFNEVYRKIQPQKVKALQAEEAWVAHAEN</sequence>
<name>A0A1J5SZP8_9ARCH</name>
<dbReference type="EMBL" id="MIYU01000021">
    <property type="protein sequence ID" value="OIR14065.1"/>
    <property type="molecule type" value="Genomic_DNA"/>
</dbReference>
<proteinExistence type="predicted"/>
<evidence type="ECO:0000313" key="2">
    <source>
        <dbReference type="EMBL" id="OIR14065.1"/>
    </source>
</evidence>
<accession>A0A1J5SZP8</accession>
<dbReference type="PANTHER" id="PTHR39673:SF5">
    <property type="entry name" value="TUNGSTEN-CONTAINING FORMYLMETHANOFURAN DEHYDROGENASE 2 SUBUNIT C"/>
    <property type="match status" value="1"/>
</dbReference>
<evidence type="ECO:0000259" key="1">
    <source>
        <dbReference type="PROSITE" id="PS51278"/>
    </source>
</evidence>
<dbReference type="InterPro" id="IPR002489">
    <property type="entry name" value="Glu_synth_asu_C"/>
</dbReference>
<dbReference type="SUPFAM" id="SSF56235">
    <property type="entry name" value="N-terminal nucleophile aminohydrolases (Ntn hydrolases)"/>
    <property type="match status" value="1"/>
</dbReference>
<dbReference type="Pfam" id="PF01493">
    <property type="entry name" value="GXGXG"/>
    <property type="match status" value="1"/>
</dbReference>
<dbReference type="PANTHER" id="PTHR39673">
    <property type="entry name" value="TUNGSTEN FORMYLMETHANOFURAN DEHYDROGENASE, SUBUNIT C (FWDC)"/>
    <property type="match status" value="1"/>
</dbReference>
<dbReference type="Gene3D" id="2.160.20.60">
    <property type="entry name" value="Glutamate synthase, alpha subunit, C-terminal domain"/>
    <property type="match status" value="1"/>
</dbReference>
<evidence type="ECO:0000313" key="3">
    <source>
        <dbReference type="Proteomes" id="UP000183815"/>
    </source>
</evidence>
<gene>
    <name evidence="2" type="ORF">BEU04_03510</name>
</gene>
<dbReference type="InterPro" id="IPR017932">
    <property type="entry name" value="GATase_2_dom"/>
</dbReference>
<reference evidence="2 3" key="1">
    <citation type="submission" date="2016-08" db="EMBL/GenBank/DDBJ databases">
        <title>New Insights into Marine Group III Euryarchaeota, from dark to light.</title>
        <authorList>
            <person name="Haro-Moreno J.M."/>
            <person name="Rodriguez-Valera F."/>
            <person name="Lopez-Garcia P."/>
            <person name="Moreira D."/>
            <person name="Martin-Cuadrado A.B."/>
        </authorList>
    </citation>
    <scope>NUCLEOTIDE SEQUENCE [LARGE SCALE GENOMIC DNA]</scope>
    <source>
        <strain evidence="2">CG-Bathy1</strain>
    </source>
</reference>
<dbReference type="AlphaFoldDB" id="A0A1J5SZP8"/>